<reference evidence="2 3" key="1">
    <citation type="submission" date="2019-09" db="EMBL/GenBank/DDBJ databases">
        <authorList>
            <person name="Depoorter E."/>
        </authorList>
    </citation>
    <scope>NUCLEOTIDE SEQUENCE [LARGE SCALE GENOMIC DNA]</scope>
    <source>
        <strain evidence="2">R-18112</strain>
    </source>
</reference>
<feature type="region of interest" description="Disordered" evidence="1">
    <location>
        <begin position="227"/>
        <end position="289"/>
    </location>
</feature>
<feature type="region of interest" description="Disordered" evidence="1">
    <location>
        <begin position="1"/>
        <end position="41"/>
    </location>
</feature>
<organism evidence="2 3">
    <name type="scientific">Burkholderia lata (strain ATCC 17760 / DSM 23089 / LMG 22485 / NCIMB 9086 / R18194 / 383)</name>
    <dbReference type="NCBI Taxonomy" id="482957"/>
    <lineage>
        <taxon>Bacteria</taxon>
        <taxon>Pseudomonadati</taxon>
        <taxon>Pseudomonadota</taxon>
        <taxon>Betaproteobacteria</taxon>
        <taxon>Burkholderiales</taxon>
        <taxon>Burkholderiaceae</taxon>
        <taxon>Burkholderia</taxon>
        <taxon>Burkholderia cepacia complex</taxon>
    </lineage>
</organism>
<feature type="region of interest" description="Disordered" evidence="1">
    <location>
        <begin position="342"/>
        <end position="362"/>
    </location>
</feature>
<dbReference type="Proteomes" id="UP000494274">
    <property type="component" value="Unassembled WGS sequence"/>
</dbReference>
<proteinExistence type="predicted"/>
<dbReference type="EMBL" id="CABVQI010000001">
    <property type="protein sequence ID" value="VWC56452.1"/>
    <property type="molecule type" value="Genomic_DNA"/>
</dbReference>
<accession>A0A6P2TJB0</accession>
<evidence type="ECO:0000313" key="2">
    <source>
        <dbReference type="EMBL" id="VWC56452.1"/>
    </source>
</evidence>
<feature type="compositionally biased region" description="Pro residues" evidence="1">
    <location>
        <begin position="266"/>
        <end position="278"/>
    </location>
</feature>
<feature type="region of interest" description="Disordered" evidence="1">
    <location>
        <begin position="70"/>
        <end position="89"/>
    </location>
</feature>
<protein>
    <submittedName>
        <fullName evidence="2">Uncharacterized protein</fullName>
    </submittedName>
</protein>
<dbReference type="AlphaFoldDB" id="A0A6P2TJB0"/>
<gene>
    <name evidence="2" type="ORF">BLA18112_00356</name>
</gene>
<name>A0A6P2TJB0_BURL3</name>
<sequence>MHSSIPRARSGTESAPADRASGPDSTSTGAGTAGEAARPGGDVVQILRALIGGGAELKGAAGAAPVQGTNAESAAQAGPPLRRSVSGAAGMRDGGVAMLSTPTTAGAVPTTPDGVQGIVGDRPSGGDTASGDSPGDTAGPDMDAIPAAFGSAVPLGPILSSGPVVLPGAREIPGAAADAPATPLSENRQTIETGVNLPPGDAMHAPGNLRAETTALAVTAVFADAASRSGASPRNPEPGARVAAADPSTHTAAPGTPSHAATGSPTQPPPRSDGPPPARSMRDAMAGAAGSVGRYASATARRAGTLASTAGRALSERGAALPGWRTIETNLVERGWMTRQARSADDDGASGAIGNAGAGAADPGSVASGNEAAGIVNVVRFAVQAREWLDARRPRAPSDGCPHRRSLRCLRACRTGCRRRGA</sequence>
<evidence type="ECO:0000256" key="1">
    <source>
        <dbReference type="SAM" id="MobiDB-lite"/>
    </source>
</evidence>
<evidence type="ECO:0000313" key="3">
    <source>
        <dbReference type="Proteomes" id="UP000494274"/>
    </source>
</evidence>
<feature type="region of interest" description="Disordered" evidence="1">
    <location>
        <begin position="105"/>
        <end position="141"/>
    </location>
</feature>
<feature type="compositionally biased region" description="Low complexity" evidence="1">
    <location>
        <begin position="349"/>
        <end position="362"/>
    </location>
</feature>
<feature type="compositionally biased region" description="Low complexity" evidence="1">
    <location>
        <begin position="20"/>
        <end position="41"/>
    </location>
</feature>